<organism evidence="1 2">
    <name type="scientific">Natronolimnobius baerhuensis</name>
    <dbReference type="NCBI Taxonomy" id="253108"/>
    <lineage>
        <taxon>Archaea</taxon>
        <taxon>Methanobacteriati</taxon>
        <taxon>Methanobacteriota</taxon>
        <taxon>Stenosarchaea group</taxon>
        <taxon>Halobacteria</taxon>
        <taxon>Halobacteriales</taxon>
        <taxon>Natrialbaceae</taxon>
        <taxon>Natronolimnobius</taxon>
    </lineage>
</organism>
<protein>
    <submittedName>
        <fullName evidence="1">Uncharacterized protein</fullName>
    </submittedName>
</protein>
<dbReference type="AlphaFoldDB" id="A0A202E5T7"/>
<evidence type="ECO:0000313" key="1">
    <source>
        <dbReference type="EMBL" id="OVE83270.1"/>
    </source>
</evidence>
<sequence>MSVAWVTEMSPGTEKRRAAATCGSCGEIGIVRVWEDGTIQPVGQSSFCGCSTPRIQLLET</sequence>
<dbReference type="Proteomes" id="UP000196084">
    <property type="component" value="Unassembled WGS sequence"/>
</dbReference>
<evidence type="ECO:0000313" key="2">
    <source>
        <dbReference type="Proteomes" id="UP000196084"/>
    </source>
</evidence>
<comment type="caution">
    <text evidence="1">The sequence shown here is derived from an EMBL/GenBank/DDBJ whole genome shotgun (WGS) entry which is preliminary data.</text>
</comment>
<name>A0A202E5T7_9EURY</name>
<proteinExistence type="predicted"/>
<dbReference type="EMBL" id="MWPH01000004">
    <property type="protein sequence ID" value="OVE83270.1"/>
    <property type="molecule type" value="Genomic_DNA"/>
</dbReference>
<accession>A0A202E5T7</accession>
<reference evidence="1 2" key="1">
    <citation type="submission" date="2017-02" db="EMBL/GenBank/DDBJ databases">
        <title>Natronthermophilus aegyptiacus gen. nov.,sp. nov., an aerobic, extremely halophilic alkalithermophilic archaeon isolated from the athalassohaline Wadi An Natrun, Egypt.</title>
        <authorList>
            <person name="Zhao B."/>
        </authorList>
    </citation>
    <scope>NUCLEOTIDE SEQUENCE [LARGE SCALE GENOMIC DNA]</scope>
    <source>
        <strain evidence="1 2">CGMCC 1.3597</strain>
    </source>
</reference>
<keyword evidence="2" id="KW-1185">Reference proteome</keyword>
<gene>
    <name evidence="1" type="ORF">B2G88_17900</name>
</gene>